<proteinExistence type="predicted"/>
<evidence type="ECO:0000313" key="2">
    <source>
        <dbReference type="Proteomes" id="UP000622475"/>
    </source>
</evidence>
<dbReference type="AlphaFoldDB" id="A0A929PWK0"/>
<sequence>MTKNLILGTGTNYKYEDLQNFVVSLKRIHFDGEVVILVSSGIDEYTKTKLQADGVHLIYAGDNYLKFSKRYANSRLWKVHYPIHKLIFSLLNKRKDNLRSLNNYVKRFHLISGSRYCFYHDFLAANIARFDNVLLTDVRDVVFQSDPFKDLHVDQALKFYCEDKSIGDSFYTAYWIKHAFGAKALAQIKDHTSICSGTTMGSAGNILFYLEQMIRTQARITAGLTGLGGFDQGVHNYLIYNNYFPNSTVLTNIEGEVATLSDPRSVSLNTEQELTDSIGRVIPVIHQYDRMPELKFKAIAR</sequence>
<keyword evidence="2" id="KW-1185">Reference proteome</keyword>
<accession>A0A929PWK0</accession>
<comment type="caution">
    <text evidence="1">The sequence shown here is derived from an EMBL/GenBank/DDBJ whole genome shotgun (WGS) entry which is preliminary data.</text>
</comment>
<dbReference type="EMBL" id="JADFFL010000005">
    <property type="protein sequence ID" value="MBE9662913.1"/>
    <property type="molecule type" value="Genomic_DNA"/>
</dbReference>
<reference evidence="1" key="1">
    <citation type="submission" date="2020-10" db="EMBL/GenBank/DDBJ databases">
        <title>Mucilaginibacter mali sp. nov., isolated from rhizosphere soil of apple orchard.</title>
        <authorList>
            <person name="Lee J.-S."/>
            <person name="Kim H.S."/>
            <person name="Kim J.-S."/>
        </authorList>
    </citation>
    <scope>NUCLEOTIDE SEQUENCE</scope>
    <source>
        <strain evidence="1">KCTC 22746</strain>
    </source>
</reference>
<dbReference type="RefSeq" id="WP_194112153.1">
    <property type="nucleotide sequence ID" value="NZ_JADFFL010000005.1"/>
</dbReference>
<protein>
    <submittedName>
        <fullName evidence="1">Uncharacterized protein</fullName>
    </submittedName>
</protein>
<gene>
    <name evidence="1" type="ORF">IRJ16_13545</name>
</gene>
<evidence type="ECO:0000313" key="1">
    <source>
        <dbReference type="EMBL" id="MBE9662913.1"/>
    </source>
</evidence>
<dbReference type="Proteomes" id="UP000622475">
    <property type="component" value="Unassembled WGS sequence"/>
</dbReference>
<name>A0A929PWK0_9SPHI</name>
<organism evidence="1 2">
    <name type="scientific">Mucilaginibacter myungsuensis</name>
    <dbReference type="NCBI Taxonomy" id="649104"/>
    <lineage>
        <taxon>Bacteria</taxon>
        <taxon>Pseudomonadati</taxon>
        <taxon>Bacteroidota</taxon>
        <taxon>Sphingobacteriia</taxon>
        <taxon>Sphingobacteriales</taxon>
        <taxon>Sphingobacteriaceae</taxon>
        <taxon>Mucilaginibacter</taxon>
    </lineage>
</organism>